<keyword evidence="3" id="KW-1185">Reference proteome</keyword>
<gene>
    <name evidence="2" type="ORF">PFISCL1PPCAC_19701</name>
</gene>
<feature type="region of interest" description="Disordered" evidence="1">
    <location>
        <begin position="120"/>
        <end position="300"/>
    </location>
</feature>
<feature type="non-terminal residue" evidence="2">
    <location>
        <position position="1"/>
    </location>
</feature>
<evidence type="ECO:0000313" key="2">
    <source>
        <dbReference type="EMBL" id="GMT28404.1"/>
    </source>
</evidence>
<feature type="compositionally biased region" description="Acidic residues" evidence="1">
    <location>
        <begin position="407"/>
        <end position="423"/>
    </location>
</feature>
<feature type="region of interest" description="Disordered" evidence="1">
    <location>
        <begin position="371"/>
        <end position="423"/>
    </location>
</feature>
<feature type="compositionally biased region" description="Low complexity" evidence="1">
    <location>
        <begin position="121"/>
        <end position="131"/>
    </location>
</feature>
<proteinExistence type="predicted"/>
<dbReference type="AlphaFoldDB" id="A0AAV5WF18"/>
<evidence type="ECO:0000256" key="1">
    <source>
        <dbReference type="SAM" id="MobiDB-lite"/>
    </source>
</evidence>
<feature type="compositionally biased region" description="Low complexity" evidence="1">
    <location>
        <begin position="261"/>
        <end position="292"/>
    </location>
</feature>
<reference evidence="2" key="1">
    <citation type="submission" date="2023-10" db="EMBL/GenBank/DDBJ databases">
        <title>Genome assembly of Pristionchus species.</title>
        <authorList>
            <person name="Yoshida K."/>
            <person name="Sommer R.J."/>
        </authorList>
    </citation>
    <scope>NUCLEOTIDE SEQUENCE</scope>
    <source>
        <strain evidence="2">RS5133</strain>
    </source>
</reference>
<evidence type="ECO:0000313" key="3">
    <source>
        <dbReference type="Proteomes" id="UP001432322"/>
    </source>
</evidence>
<protein>
    <submittedName>
        <fullName evidence="2">Uncharacterized protein</fullName>
    </submittedName>
</protein>
<feature type="compositionally biased region" description="Low complexity" evidence="1">
    <location>
        <begin position="166"/>
        <end position="176"/>
    </location>
</feature>
<feature type="compositionally biased region" description="Basic and acidic residues" evidence="1">
    <location>
        <begin position="396"/>
        <end position="406"/>
    </location>
</feature>
<dbReference type="EMBL" id="BTSY01000005">
    <property type="protein sequence ID" value="GMT28404.1"/>
    <property type="molecule type" value="Genomic_DNA"/>
</dbReference>
<organism evidence="2 3">
    <name type="scientific">Pristionchus fissidentatus</name>
    <dbReference type="NCBI Taxonomy" id="1538716"/>
    <lineage>
        <taxon>Eukaryota</taxon>
        <taxon>Metazoa</taxon>
        <taxon>Ecdysozoa</taxon>
        <taxon>Nematoda</taxon>
        <taxon>Chromadorea</taxon>
        <taxon>Rhabditida</taxon>
        <taxon>Rhabditina</taxon>
        <taxon>Diplogasteromorpha</taxon>
        <taxon>Diplogasteroidea</taxon>
        <taxon>Neodiplogasteridae</taxon>
        <taxon>Pristionchus</taxon>
    </lineage>
</organism>
<feature type="compositionally biased region" description="Polar residues" evidence="1">
    <location>
        <begin position="177"/>
        <end position="212"/>
    </location>
</feature>
<feature type="compositionally biased region" description="Polar residues" evidence="1">
    <location>
        <begin position="132"/>
        <end position="153"/>
    </location>
</feature>
<dbReference type="Proteomes" id="UP001432322">
    <property type="component" value="Unassembled WGS sequence"/>
</dbReference>
<comment type="caution">
    <text evidence="2">The sequence shown here is derived from an EMBL/GenBank/DDBJ whole genome shotgun (WGS) entry which is preliminary data.</text>
</comment>
<name>A0AAV5WF18_9BILA</name>
<sequence length="423" mass="46840">AAMLGQSPGMGFQHGFQPHAFNEQSWSLAKYTSLSGHPKVNIEGNVRAVFSMHRRQLVVWHENTIMINVDLHHAKTSIPTKEVYAIIKENNISLCRLKFRSLPDRVSFGAALADLVHVSNDKSSSQDPSSQGWQNSSQGASSSQTDFTSSQGRSGMGVESMGGGHNWSSPHNPSPSYMSSSQPIIGTSSAMGSQSWKMTPPNSQSSSQQFKSLMQPPPVHTPELRMERTEWSTPLKRPIDTHNHTVAKRKREEPSYTNARDTSFSSSVYSDSDSFNDSFSSVSSQTSDFSSQPLSQPMMPVLPTMADASTECVVERSEMSTQTDSSLYPTEEDLPTLLKYLLEHPEFVSFTNLISTQIDGNEELSDLIDKNFPLEEEDDEADKTRPLEEEKEDESNEKGNTGKDVNEIEDSGNESDQSDIIDL</sequence>
<accession>A0AAV5WF18</accession>